<dbReference type="AlphaFoldDB" id="A0A6G1CQ94"/>
<evidence type="ECO:0000256" key="1">
    <source>
        <dbReference type="SAM" id="MobiDB-lite"/>
    </source>
</evidence>
<name>A0A6G1CQ94_9ORYZ</name>
<dbReference type="OrthoDB" id="696932at2759"/>
<accession>A0A6G1CQ94</accession>
<organism evidence="2 3">
    <name type="scientific">Oryza meyeriana var. granulata</name>
    <dbReference type="NCBI Taxonomy" id="110450"/>
    <lineage>
        <taxon>Eukaryota</taxon>
        <taxon>Viridiplantae</taxon>
        <taxon>Streptophyta</taxon>
        <taxon>Embryophyta</taxon>
        <taxon>Tracheophyta</taxon>
        <taxon>Spermatophyta</taxon>
        <taxon>Magnoliopsida</taxon>
        <taxon>Liliopsida</taxon>
        <taxon>Poales</taxon>
        <taxon>Poaceae</taxon>
        <taxon>BOP clade</taxon>
        <taxon>Oryzoideae</taxon>
        <taxon>Oryzeae</taxon>
        <taxon>Oryzinae</taxon>
        <taxon>Oryza</taxon>
        <taxon>Oryza meyeriana</taxon>
    </lineage>
</organism>
<dbReference type="Proteomes" id="UP000479710">
    <property type="component" value="Unassembled WGS sequence"/>
</dbReference>
<evidence type="ECO:0000313" key="3">
    <source>
        <dbReference type="Proteomes" id="UP000479710"/>
    </source>
</evidence>
<sequence length="104" mass="11314">MQHGAVMRGGRPIRRGVWWSIELGVPVEEGMDFIQDSEVGGSDDFIFVPDSEDEGGAEEVAPWTTSSSSQTWRFVVPDSEDEGGEEDVAAATDVIPDSEETHES</sequence>
<reference evidence="2 3" key="1">
    <citation type="submission" date="2019-11" db="EMBL/GenBank/DDBJ databases">
        <title>Whole genome sequence of Oryza granulata.</title>
        <authorList>
            <person name="Li W."/>
        </authorList>
    </citation>
    <scope>NUCLEOTIDE SEQUENCE [LARGE SCALE GENOMIC DNA]</scope>
    <source>
        <strain evidence="3">cv. Menghai</strain>
        <tissue evidence="2">Leaf</tissue>
    </source>
</reference>
<feature type="region of interest" description="Disordered" evidence="1">
    <location>
        <begin position="77"/>
        <end position="104"/>
    </location>
</feature>
<protein>
    <submittedName>
        <fullName evidence="2">Uncharacterized protein</fullName>
    </submittedName>
</protein>
<evidence type="ECO:0000313" key="2">
    <source>
        <dbReference type="EMBL" id="KAF0901994.1"/>
    </source>
</evidence>
<proteinExistence type="predicted"/>
<keyword evidence="3" id="KW-1185">Reference proteome</keyword>
<dbReference type="EMBL" id="SPHZ02000008">
    <property type="protein sequence ID" value="KAF0901994.1"/>
    <property type="molecule type" value="Genomic_DNA"/>
</dbReference>
<gene>
    <name evidence="2" type="ORF">E2562_011822</name>
</gene>
<feature type="compositionally biased region" description="Acidic residues" evidence="1">
    <location>
        <begin position="78"/>
        <end position="88"/>
    </location>
</feature>
<comment type="caution">
    <text evidence="2">The sequence shown here is derived from an EMBL/GenBank/DDBJ whole genome shotgun (WGS) entry which is preliminary data.</text>
</comment>